<feature type="domain" description="Wax synthase" evidence="8">
    <location>
        <begin position="348"/>
        <end position="430"/>
    </location>
</feature>
<feature type="transmembrane region" description="Helical" evidence="7">
    <location>
        <begin position="470"/>
        <end position="487"/>
    </location>
</feature>
<proteinExistence type="inferred from homology"/>
<feature type="transmembrane region" description="Helical" evidence="7">
    <location>
        <begin position="58"/>
        <end position="75"/>
    </location>
</feature>
<dbReference type="GO" id="GO:0008374">
    <property type="term" value="F:O-acyltransferase activity"/>
    <property type="evidence" value="ECO:0007669"/>
    <property type="project" value="InterPro"/>
</dbReference>
<name>A0A5N7C286_PETAA</name>
<evidence type="ECO:0000256" key="5">
    <source>
        <dbReference type="ARBA" id="ARBA00022989"/>
    </source>
</evidence>
<sequence>MAGSLPSSYLHILRDNGDQLDRRIQQGELKPVFLWHLTLFTILPVSALLVPRRKGTRYVRPLVLILIFNLALGALRYRRALLGANGYIIGLVAAWWFIWSATLLVFHDAEREFLRIERKLPAHGRPTGLSDATLKSSIQNRSIPSSCGSNGAKQREQQYMESLVWQPYPQTFLKRLNWSLGLLFNMRGPEWNWRISSMGPLPPHVESKLELGSPSRYSRGAKKAAAAYPDSRTRIRTVAFNCLKYYLLLDVIKVLMMRDLYFWGIISPQPPSPFAFNQIFSAGVVHLYRTVITGFGIYVAVNFVASFNPLIFLGLSILFPNASRTITAAPLDAPWLYSDPFGPFLVPILDHGLAGAWSVWWHQLFRFGFTSTGHWILSLLPRSLATNQRLRRLIMTFVAFALSGLIHACGSYTQWSHTNPISGTFLFFILQFVGITIQEFVSHVVDPFLLYKFTGKKGTTQFPLWLKRSANASFVFGWLWLTAGFIMDDFAKGGLWLTEPLPVSPLRGLGLGYGVEGEGWWCWRGTWFQYWDGGSYWERGVRVM</sequence>
<dbReference type="GO" id="GO:0006629">
    <property type="term" value="P:lipid metabolic process"/>
    <property type="evidence" value="ECO:0007669"/>
    <property type="project" value="InterPro"/>
</dbReference>
<evidence type="ECO:0000256" key="3">
    <source>
        <dbReference type="ARBA" id="ARBA00022679"/>
    </source>
</evidence>
<dbReference type="OrthoDB" id="2796277at2759"/>
<dbReference type="PANTHER" id="PTHR31595:SF67">
    <property type="entry name" value="WAX SYNTHASE DOMAIN-CONTAINING PROTEIN"/>
    <property type="match status" value="1"/>
</dbReference>
<evidence type="ECO:0000256" key="6">
    <source>
        <dbReference type="ARBA" id="ARBA00023136"/>
    </source>
</evidence>
<evidence type="ECO:0000256" key="2">
    <source>
        <dbReference type="ARBA" id="ARBA00007282"/>
    </source>
</evidence>
<protein>
    <submittedName>
        <fullName evidence="9">Membrane bound O-acyl transferase family-domain-containing protein</fullName>
    </submittedName>
</protein>
<keyword evidence="3 9" id="KW-0808">Transferase</keyword>
<feature type="transmembrane region" description="Helical" evidence="7">
    <location>
        <begin position="87"/>
        <end position="106"/>
    </location>
</feature>
<feature type="transmembrane region" description="Helical" evidence="7">
    <location>
        <begin position="32"/>
        <end position="51"/>
    </location>
</feature>
<evidence type="ECO:0000313" key="9">
    <source>
        <dbReference type="EMBL" id="KAE8387963.1"/>
    </source>
</evidence>
<dbReference type="InterPro" id="IPR032805">
    <property type="entry name" value="Wax_synthase_dom"/>
</dbReference>
<reference evidence="9" key="1">
    <citation type="submission" date="2019-04" db="EMBL/GenBank/DDBJ databases">
        <title>Friends and foes A comparative genomics studyof 23 Aspergillus species from section Flavi.</title>
        <authorList>
            <consortium name="DOE Joint Genome Institute"/>
            <person name="Kjaerbolling I."/>
            <person name="Vesth T."/>
            <person name="Frisvad J.C."/>
            <person name="Nybo J.L."/>
            <person name="Theobald S."/>
            <person name="Kildgaard S."/>
            <person name="Isbrandt T."/>
            <person name="Kuo A."/>
            <person name="Sato A."/>
            <person name="Lyhne E.K."/>
            <person name="Kogle M.E."/>
            <person name="Wiebenga A."/>
            <person name="Kun R.S."/>
            <person name="Lubbers R.J."/>
            <person name="Makela M.R."/>
            <person name="Barry K."/>
            <person name="Chovatia M."/>
            <person name="Clum A."/>
            <person name="Daum C."/>
            <person name="Haridas S."/>
            <person name="He G."/>
            <person name="LaButti K."/>
            <person name="Lipzen A."/>
            <person name="Mondo S."/>
            <person name="Riley R."/>
            <person name="Salamov A."/>
            <person name="Simmons B.A."/>
            <person name="Magnuson J.K."/>
            <person name="Henrissat B."/>
            <person name="Mortensen U.H."/>
            <person name="Larsen T.O."/>
            <person name="Devries R.P."/>
            <person name="Grigoriev I.V."/>
            <person name="Machida M."/>
            <person name="Baker S.E."/>
            <person name="Andersen M.R."/>
        </authorList>
    </citation>
    <scope>NUCLEOTIDE SEQUENCE [LARGE SCALE GENOMIC DNA]</scope>
    <source>
        <strain evidence="9">IBT 14317</strain>
    </source>
</reference>
<dbReference type="PANTHER" id="PTHR31595">
    <property type="entry name" value="LONG-CHAIN-ALCOHOL O-FATTY-ACYLTRANSFERASE 3-RELATED"/>
    <property type="match status" value="1"/>
</dbReference>
<dbReference type="InterPro" id="IPR044851">
    <property type="entry name" value="Wax_synthase"/>
</dbReference>
<organism evidence="9">
    <name type="scientific">Petromyces alliaceus</name>
    <name type="common">Aspergillus alliaceus</name>
    <dbReference type="NCBI Taxonomy" id="209559"/>
    <lineage>
        <taxon>Eukaryota</taxon>
        <taxon>Fungi</taxon>
        <taxon>Dikarya</taxon>
        <taxon>Ascomycota</taxon>
        <taxon>Pezizomycotina</taxon>
        <taxon>Eurotiomycetes</taxon>
        <taxon>Eurotiomycetidae</taxon>
        <taxon>Eurotiales</taxon>
        <taxon>Aspergillaceae</taxon>
        <taxon>Aspergillus</taxon>
        <taxon>Aspergillus subgen. Circumdati</taxon>
    </lineage>
</organism>
<evidence type="ECO:0000256" key="7">
    <source>
        <dbReference type="SAM" id="Phobius"/>
    </source>
</evidence>
<evidence type="ECO:0000256" key="4">
    <source>
        <dbReference type="ARBA" id="ARBA00022692"/>
    </source>
</evidence>
<gene>
    <name evidence="9" type="ORF">BDV23DRAFT_195478</name>
</gene>
<dbReference type="GO" id="GO:0016020">
    <property type="term" value="C:membrane"/>
    <property type="evidence" value="ECO:0007669"/>
    <property type="project" value="UniProtKB-SubCell"/>
</dbReference>
<evidence type="ECO:0000259" key="8">
    <source>
        <dbReference type="Pfam" id="PF13813"/>
    </source>
</evidence>
<dbReference type="Pfam" id="PF13813">
    <property type="entry name" value="MBOAT_2"/>
    <property type="match status" value="1"/>
</dbReference>
<dbReference type="EMBL" id="ML735285">
    <property type="protein sequence ID" value="KAE8387963.1"/>
    <property type="molecule type" value="Genomic_DNA"/>
</dbReference>
<feature type="transmembrane region" description="Helical" evidence="7">
    <location>
        <begin position="425"/>
        <end position="449"/>
    </location>
</feature>
<keyword evidence="4 7" id="KW-0812">Transmembrane</keyword>
<comment type="subcellular location">
    <subcellularLocation>
        <location evidence="1">Membrane</location>
        <topology evidence="1">Multi-pass membrane protein</topology>
    </subcellularLocation>
</comment>
<keyword evidence="6 7" id="KW-0472">Membrane</keyword>
<dbReference type="AlphaFoldDB" id="A0A5N7C286"/>
<accession>A0A5N7C286</accession>
<feature type="transmembrane region" description="Helical" evidence="7">
    <location>
        <begin position="393"/>
        <end position="413"/>
    </location>
</feature>
<keyword evidence="5 7" id="KW-1133">Transmembrane helix</keyword>
<evidence type="ECO:0000256" key="1">
    <source>
        <dbReference type="ARBA" id="ARBA00004141"/>
    </source>
</evidence>
<feature type="transmembrane region" description="Helical" evidence="7">
    <location>
        <begin position="295"/>
        <end position="319"/>
    </location>
</feature>
<comment type="similarity">
    <text evidence="2">Belongs to the wax synthase family.</text>
</comment>
<dbReference type="Proteomes" id="UP000326877">
    <property type="component" value="Unassembled WGS sequence"/>
</dbReference>